<evidence type="ECO:0000313" key="2">
    <source>
        <dbReference type="Proteomes" id="UP000887159"/>
    </source>
</evidence>
<keyword evidence="2" id="KW-1185">Reference proteome</keyword>
<dbReference type="Proteomes" id="UP000887159">
    <property type="component" value="Unassembled WGS sequence"/>
</dbReference>
<accession>A0A8X6REK6</accession>
<proteinExistence type="predicted"/>
<comment type="caution">
    <text evidence="1">The sequence shown here is derived from an EMBL/GenBank/DDBJ whole genome shotgun (WGS) entry which is preliminary data.</text>
</comment>
<dbReference type="EMBL" id="BMAU01021175">
    <property type="protein sequence ID" value="GFX93578.1"/>
    <property type="molecule type" value="Genomic_DNA"/>
</dbReference>
<dbReference type="AlphaFoldDB" id="A0A8X6REK6"/>
<protein>
    <submittedName>
        <fullName evidence="1">Uncharacterized protein</fullName>
    </submittedName>
</protein>
<gene>
    <name evidence="1" type="ORF">TNCV_1587561</name>
</gene>
<organism evidence="1 2">
    <name type="scientific">Trichonephila clavipes</name>
    <name type="common">Golden silk orbweaver</name>
    <name type="synonym">Nephila clavipes</name>
    <dbReference type="NCBI Taxonomy" id="2585209"/>
    <lineage>
        <taxon>Eukaryota</taxon>
        <taxon>Metazoa</taxon>
        <taxon>Ecdysozoa</taxon>
        <taxon>Arthropoda</taxon>
        <taxon>Chelicerata</taxon>
        <taxon>Arachnida</taxon>
        <taxon>Araneae</taxon>
        <taxon>Araneomorphae</taxon>
        <taxon>Entelegynae</taxon>
        <taxon>Araneoidea</taxon>
        <taxon>Nephilidae</taxon>
        <taxon>Trichonephila</taxon>
    </lineage>
</organism>
<reference evidence="1" key="1">
    <citation type="submission" date="2020-08" db="EMBL/GenBank/DDBJ databases">
        <title>Multicomponent nature underlies the extraordinary mechanical properties of spider dragline silk.</title>
        <authorList>
            <person name="Kono N."/>
            <person name="Nakamura H."/>
            <person name="Mori M."/>
            <person name="Yoshida Y."/>
            <person name="Ohtoshi R."/>
            <person name="Malay A.D."/>
            <person name="Moran D.A.P."/>
            <person name="Tomita M."/>
            <person name="Numata K."/>
            <person name="Arakawa K."/>
        </authorList>
    </citation>
    <scope>NUCLEOTIDE SEQUENCE</scope>
</reference>
<sequence>MPPDLQRPDQGPRNSSWQRAKLRMSLAVALSTIQIRTRGITETSGTVNSMPSLLLETRFHTSSLPKIADHDACSQLNTRKGETLLLDRKSRGIRGAREEPPHPRTVEKIVRLKTPRSSIVFASSLTKDTFGGIEIVKNLENALAIRDVEYPRCLFNPEQRVFDDMLRCRP</sequence>
<name>A0A8X6REK6_TRICX</name>
<evidence type="ECO:0000313" key="1">
    <source>
        <dbReference type="EMBL" id="GFX93578.1"/>
    </source>
</evidence>